<proteinExistence type="predicted"/>
<organism evidence="2 3">
    <name type="scientific">Steinernema carpocapsae</name>
    <name type="common">Entomopathogenic nematode</name>
    <dbReference type="NCBI Taxonomy" id="34508"/>
    <lineage>
        <taxon>Eukaryota</taxon>
        <taxon>Metazoa</taxon>
        <taxon>Ecdysozoa</taxon>
        <taxon>Nematoda</taxon>
        <taxon>Chromadorea</taxon>
        <taxon>Rhabditida</taxon>
        <taxon>Tylenchina</taxon>
        <taxon>Panagrolaimomorpha</taxon>
        <taxon>Strongyloidoidea</taxon>
        <taxon>Steinernematidae</taxon>
        <taxon>Steinernema</taxon>
    </lineage>
</organism>
<dbReference type="AlphaFoldDB" id="A0A4U8UIA2"/>
<protein>
    <submittedName>
        <fullName evidence="2">Uncharacterized protein</fullName>
    </submittedName>
</protein>
<feature type="region of interest" description="Disordered" evidence="1">
    <location>
        <begin position="64"/>
        <end position="113"/>
    </location>
</feature>
<name>A0A4U8UIA2_STECR</name>
<dbReference type="STRING" id="34508.A0A4U8UIA2"/>
<feature type="compositionally biased region" description="Basic and acidic residues" evidence="1">
    <location>
        <begin position="216"/>
        <end position="234"/>
    </location>
</feature>
<sequence length="256" mass="28378">MLKAFIRCIAMKVSSAPGKGHYAVVCLSSLFAHRKHHSQYTDACQKTEKTTFLRILALQQHESQSRSQEANFASPKAAGPNSPLRGRRNLPNPREVEITSSKTAGPNSPLRRRPAKATVTLGRLNSHLRRLRDRILLLLLFSGDPIDRSTRTSALNGSTRTANSNSRWCLKTTSDLPFDLDDTVGVIVFDKADTSQIKSQPIPCAIGLDPYATPEMPERAVDEVDEEPDRRLDAVGEEGLQSKSAKPEFLRSHRLP</sequence>
<comment type="caution">
    <text evidence="2">The sequence shown here is derived from an EMBL/GenBank/DDBJ whole genome shotgun (WGS) entry which is preliminary data.</text>
</comment>
<evidence type="ECO:0000256" key="1">
    <source>
        <dbReference type="SAM" id="MobiDB-lite"/>
    </source>
</evidence>
<reference evidence="2 3" key="1">
    <citation type="journal article" date="2015" name="Genome Biol.">
        <title>Comparative genomics of Steinernema reveals deeply conserved gene regulatory networks.</title>
        <authorList>
            <person name="Dillman A.R."/>
            <person name="Macchietto M."/>
            <person name="Porter C.F."/>
            <person name="Rogers A."/>
            <person name="Williams B."/>
            <person name="Antoshechkin I."/>
            <person name="Lee M.M."/>
            <person name="Goodwin Z."/>
            <person name="Lu X."/>
            <person name="Lewis E.E."/>
            <person name="Goodrich-Blair H."/>
            <person name="Stock S.P."/>
            <person name="Adams B.J."/>
            <person name="Sternberg P.W."/>
            <person name="Mortazavi A."/>
        </authorList>
    </citation>
    <scope>NUCLEOTIDE SEQUENCE [LARGE SCALE GENOMIC DNA]</scope>
    <source>
        <strain evidence="2 3">ALL</strain>
    </source>
</reference>
<keyword evidence="3" id="KW-1185">Reference proteome</keyword>
<evidence type="ECO:0000313" key="3">
    <source>
        <dbReference type="Proteomes" id="UP000298663"/>
    </source>
</evidence>
<dbReference type="EMBL" id="AZBU02000001">
    <property type="protein sequence ID" value="TMS32700.1"/>
    <property type="molecule type" value="Genomic_DNA"/>
</dbReference>
<reference evidence="2 3" key="2">
    <citation type="journal article" date="2019" name="G3 (Bethesda)">
        <title>Hybrid Assembly of the Genome of the Entomopathogenic Nematode Steinernema carpocapsae Identifies the X-Chromosome.</title>
        <authorList>
            <person name="Serra L."/>
            <person name="Macchietto M."/>
            <person name="Macias-Munoz A."/>
            <person name="McGill C.J."/>
            <person name="Rodriguez I.M."/>
            <person name="Rodriguez B."/>
            <person name="Murad R."/>
            <person name="Mortazavi A."/>
        </authorList>
    </citation>
    <scope>NUCLEOTIDE SEQUENCE [LARGE SCALE GENOMIC DNA]</scope>
    <source>
        <strain evidence="2 3">ALL</strain>
    </source>
</reference>
<feature type="compositionally biased region" description="Basic and acidic residues" evidence="1">
    <location>
        <begin position="245"/>
        <end position="256"/>
    </location>
</feature>
<feature type="region of interest" description="Disordered" evidence="1">
    <location>
        <begin position="213"/>
        <end position="256"/>
    </location>
</feature>
<dbReference type="Proteomes" id="UP000298663">
    <property type="component" value="Unassembled WGS sequence"/>
</dbReference>
<evidence type="ECO:0000313" key="2">
    <source>
        <dbReference type="EMBL" id="TMS32700.1"/>
    </source>
</evidence>
<gene>
    <name evidence="2" type="ORF">L596_000507</name>
</gene>
<feature type="compositionally biased region" description="Low complexity" evidence="1">
    <location>
        <begin position="80"/>
        <end position="93"/>
    </location>
</feature>
<accession>A0A4U8UIA2</accession>